<evidence type="ECO:0000313" key="5">
    <source>
        <dbReference type="Proteomes" id="UP000183894"/>
    </source>
</evidence>
<dbReference type="CDD" id="cd04301">
    <property type="entry name" value="NAT_SF"/>
    <property type="match status" value="1"/>
</dbReference>
<dbReference type="PANTHER" id="PTHR43626:SF4">
    <property type="entry name" value="GCN5-RELATED N-ACETYLTRANSFERASE 2, CHLOROPLASTIC"/>
    <property type="match status" value="1"/>
</dbReference>
<evidence type="ECO:0000259" key="3">
    <source>
        <dbReference type="PROSITE" id="PS51186"/>
    </source>
</evidence>
<sequence>MALSYDIVAEFPDPETYVALRDAADMAPRSLDAAKRGLPNTTFGVSVVVGGKEVTSAVGDRDVVGMGRLVGDGGTVYQVVDVAVHPDHQGQGLGTRIMDALVDYLDREAPPSAFVNLLADVDGFYDRWGFEPTAPASKGMFLRVGGDGVSGRDE</sequence>
<dbReference type="AlphaFoldDB" id="A0A1H7UEI7"/>
<dbReference type="OrthoDB" id="87545at2157"/>
<reference evidence="4 5" key="1">
    <citation type="submission" date="2016-10" db="EMBL/GenBank/DDBJ databases">
        <authorList>
            <person name="de Groot N.N."/>
        </authorList>
    </citation>
    <scope>NUCLEOTIDE SEQUENCE [LARGE SCALE GENOMIC DNA]</scope>
    <source>
        <strain evidence="4 5">CDM_5</strain>
    </source>
</reference>
<proteinExistence type="predicted"/>
<dbReference type="PROSITE" id="PS51186">
    <property type="entry name" value="GNAT"/>
    <property type="match status" value="1"/>
</dbReference>
<organism evidence="4 5">
    <name type="scientific">Haloferax larsenii</name>
    <dbReference type="NCBI Taxonomy" id="302484"/>
    <lineage>
        <taxon>Archaea</taxon>
        <taxon>Methanobacteriati</taxon>
        <taxon>Methanobacteriota</taxon>
        <taxon>Stenosarchaea group</taxon>
        <taxon>Halobacteria</taxon>
        <taxon>Halobacteriales</taxon>
        <taxon>Haloferacaceae</taxon>
        <taxon>Haloferax</taxon>
    </lineage>
</organism>
<dbReference type="EMBL" id="FOAD01000012">
    <property type="protein sequence ID" value="SEL95443.1"/>
    <property type="molecule type" value="Genomic_DNA"/>
</dbReference>
<dbReference type="Gene3D" id="3.40.630.30">
    <property type="match status" value="1"/>
</dbReference>
<protein>
    <submittedName>
        <fullName evidence="4">Acetyltransferase (GNAT) domain-containing protein</fullName>
    </submittedName>
</protein>
<evidence type="ECO:0000313" key="4">
    <source>
        <dbReference type="EMBL" id="SEL95443.1"/>
    </source>
</evidence>
<gene>
    <name evidence="4" type="ORF">SAMN04488691_11263</name>
</gene>
<evidence type="ECO:0000256" key="1">
    <source>
        <dbReference type="ARBA" id="ARBA00022679"/>
    </source>
</evidence>
<dbReference type="InterPro" id="IPR045039">
    <property type="entry name" value="NSI-like"/>
</dbReference>
<dbReference type="Proteomes" id="UP000183894">
    <property type="component" value="Unassembled WGS sequence"/>
</dbReference>
<feature type="domain" description="N-acetyltransferase" evidence="3">
    <location>
        <begin position="18"/>
        <end position="154"/>
    </location>
</feature>
<dbReference type="PANTHER" id="PTHR43626">
    <property type="entry name" value="ACYL-COA N-ACYLTRANSFERASE"/>
    <property type="match status" value="1"/>
</dbReference>
<dbReference type="SUPFAM" id="SSF55729">
    <property type="entry name" value="Acyl-CoA N-acyltransferases (Nat)"/>
    <property type="match status" value="1"/>
</dbReference>
<name>A0A1H7UEI7_HALLR</name>
<dbReference type="GO" id="GO:0005737">
    <property type="term" value="C:cytoplasm"/>
    <property type="evidence" value="ECO:0007669"/>
    <property type="project" value="TreeGrafter"/>
</dbReference>
<evidence type="ECO:0000256" key="2">
    <source>
        <dbReference type="ARBA" id="ARBA00023315"/>
    </source>
</evidence>
<keyword evidence="1 4" id="KW-0808">Transferase</keyword>
<dbReference type="Pfam" id="PF13508">
    <property type="entry name" value="Acetyltransf_7"/>
    <property type="match status" value="1"/>
</dbReference>
<accession>A0A1H7UEI7</accession>
<dbReference type="RefSeq" id="WP_074796441.1">
    <property type="nucleotide sequence ID" value="NZ_FOAD01000012.1"/>
</dbReference>
<dbReference type="InterPro" id="IPR000182">
    <property type="entry name" value="GNAT_dom"/>
</dbReference>
<dbReference type="InterPro" id="IPR016181">
    <property type="entry name" value="Acyl_CoA_acyltransferase"/>
</dbReference>
<keyword evidence="2" id="KW-0012">Acyltransferase</keyword>
<dbReference type="GO" id="GO:0008080">
    <property type="term" value="F:N-acetyltransferase activity"/>
    <property type="evidence" value="ECO:0007669"/>
    <property type="project" value="InterPro"/>
</dbReference>